<dbReference type="AlphaFoldDB" id="A0A1G8XXG4"/>
<keyword evidence="2" id="KW-1185">Reference proteome</keyword>
<dbReference type="EMBL" id="FNEZ01000003">
    <property type="protein sequence ID" value="SDJ95166.1"/>
    <property type="molecule type" value="Genomic_DNA"/>
</dbReference>
<sequence>MKNHEPQDDSHLEFWAAYWNITIGQLRSVIEKIGSRSFLKIQNYMESRLTRN</sequence>
<organism evidence="1 2">
    <name type="scientific">Flavobacterium noncentrifugens</name>
    <dbReference type="NCBI Taxonomy" id="1128970"/>
    <lineage>
        <taxon>Bacteria</taxon>
        <taxon>Pseudomonadati</taxon>
        <taxon>Bacteroidota</taxon>
        <taxon>Flavobacteriia</taxon>
        <taxon>Flavobacteriales</taxon>
        <taxon>Flavobacteriaceae</taxon>
        <taxon>Flavobacterium</taxon>
    </lineage>
</organism>
<proteinExistence type="predicted"/>
<evidence type="ECO:0000313" key="2">
    <source>
        <dbReference type="Proteomes" id="UP000199580"/>
    </source>
</evidence>
<reference evidence="1 2" key="1">
    <citation type="submission" date="2016-10" db="EMBL/GenBank/DDBJ databases">
        <authorList>
            <person name="de Groot N.N."/>
        </authorList>
    </citation>
    <scope>NUCLEOTIDE SEQUENCE [LARGE SCALE GENOMIC DNA]</scope>
    <source>
        <strain evidence="1 2">CGMCC 1.10076</strain>
    </source>
</reference>
<evidence type="ECO:0000313" key="1">
    <source>
        <dbReference type="EMBL" id="SDJ95166.1"/>
    </source>
</evidence>
<dbReference type="Proteomes" id="UP000199580">
    <property type="component" value="Unassembled WGS sequence"/>
</dbReference>
<gene>
    <name evidence="1" type="ORF">SAMN04487935_2101</name>
</gene>
<accession>A0A1G8XXG4</accession>
<evidence type="ECO:0008006" key="3">
    <source>
        <dbReference type="Google" id="ProtNLM"/>
    </source>
</evidence>
<protein>
    <recommendedName>
        <fullName evidence="3">DUF3606 domain-containing protein</fullName>
    </recommendedName>
</protein>
<dbReference type="RefSeq" id="WP_170227596.1">
    <property type="nucleotide sequence ID" value="NZ_BKAI01000011.1"/>
</dbReference>
<name>A0A1G8XXG4_9FLAO</name>
<dbReference type="STRING" id="1128970.SAMN04487935_2101"/>